<sequence length="129" mass="15403">MRPQLGDYDWVQVVLVWKLFAEVEWKCRRRVWSNLWGILEVAIIWWLARIQKQGLRSFINIESSHYFYLITLVLCMCEESQFPEPLLGLHYWSLIFGWEKVSLIGIVNVKRIIYLLSGPLFSSTLAKRR</sequence>
<keyword evidence="1" id="KW-0472">Membrane</keyword>
<keyword evidence="1" id="KW-0812">Transmembrane</keyword>
<evidence type="ECO:0000313" key="3">
    <source>
        <dbReference type="Proteomes" id="UP000708208"/>
    </source>
</evidence>
<name>A0A8J2L475_9HEXA</name>
<accession>A0A8J2L475</accession>
<evidence type="ECO:0000313" key="2">
    <source>
        <dbReference type="EMBL" id="CAG7815253.1"/>
    </source>
</evidence>
<gene>
    <name evidence="2" type="ORF">AFUS01_LOCUS25948</name>
</gene>
<evidence type="ECO:0000256" key="1">
    <source>
        <dbReference type="SAM" id="Phobius"/>
    </source>
</evidence>
<proteinExistence type="predicted"/>
<keyword evidence="1" id="KW-1133">Transmembrane helix</keyword>
<comment type="caution">
    <text evidence="2">The sequence shown here is derived from an EMBL/GenBank/DDBJ whole genome shotgun (WGS) entry which is preliminary data.</text>
</comment>
<keyword evidence="3" id="KW-1185">Reference proteome</keyword>
<protein>
    <submittedName>
        <fullName evidence="2">Uncharacterized protein</fullName>
    </submittedName>
</protein>
<reference evidence="2" key="1">
    <citation type="submission" date="2021-06" db="EMBL/GenBank/DDBJ databases">
        <authorList>
            <person name="Hodson N. C."/>
            <person name="Mongue J. A."/>
            <person name="Jaron S. K."/>
        </authorList>
    </citation>
    <scope>NUCLEOTIDE SEQUENCE</scope>
</reference>
<dbReference type="EMBL" id="CAJVCH010340225">
    <property type="protein sequence ID" value="CAG7815253.1"/>
    <property type="molecule type" value="Genomic_DNA"/>
</dbReference>
<feature type="transmembrane region" description="Helical" evidence="1">
    <location>
        <begin position="31"/>
        <end position="48"/>
    </location>
</feature>
<organism evidence="2 3">
    <name type="scientific">Allacma fusca</name>
    <dbReference type="NCBI Taxonomy" id="39272"/>
    <lineage>
        <taxon>Eukaryota</taxon>
        <taxon>Metazoa</taxon>
        <taxon>Ecdysozoa</taxon>
        <taxon>Arthropoda</taxon>
        <taxon>Hexapoda</taxon>
        <taxon>Collembola</taxon>
        <taxon>Symphypleona</taxon>
        <taxon>Sminthuridae</taxon>
        <taxon>Allacma</taxon>
    </lineage>
</organism>
<dbReference type="AlphaFoldDB" id="A0A8J2L475"/>
<dbReference type="Proteomes" id="UP000708208">
    <property type="component" value="Unassembled WGS sequence"/>
</dbReference>